<gene>
    <name evidence="2" type="ORF">E2C01_028556</name>
</gene>
<reference evidence="2 3" key="1">
    <citation type="submission" date="2019-05" db="EMBL/GenBank/DDBJ databases">
        <title>Another draft genome of Portunus trituberculatus and its Hox gene families provides insights of decapod evolution.</title>
        <authorList>
            <person name="Jeong J.-H."/>
            <person name="Song I."/>
            <person name="Kim S."/>
            <person name="Choi T."/>
            <person name="Kim D."/>
            <person name="Ryu S."/>
            <person name="Kim W."/>
        </authorList>
    </citation>
    <scope>NUCLEOTIDE SEQUENCE [LARGE SCALE GENOMIC DNA]</scope>
    <source>
        <tissue evidence="2">Muscle</tissue>
    </source>
</reference>
<feature type="compositionally biased region" description="Pro residues" evidence="1">
    <location>
        <begin position="9"/>
        <end position="25"/>
    </location>
</feature>
<dbReference type="Proteomes" id="UP000324222">
    <property type="component" value="Unassembled WGS sequence"/>
</dbReference>
<organism evidence="2 3">
    <name type="scientific">Portunus trituberculatus</name>
    <name type="common">Swimming crab</name>
    <name type="synonym">Neptunus trituberculatus</name>
    <dbReference type="NCBI Taxonomy" id="210409"/>
    <lineage>
        <taxon>Eukaryota</taxon>
        <taxon>Metazoa</taxon>
        <taxon>Ecdysozoa</taxon>
        <taxon>Arthropoda</taxon>
        <taxon>Crustacea</taxon>
        <taxon>Multicrustacea</taxon>
        <taxon>Malacostraca</taxon>
        <taxon>Eumalacostraca</taxon>
        <taxon>Eucarida</taxon>
        <taxon>Decapoda</taxon>
        <taxon>Pleocyemata</taxon>
        <taxon>Brachyura</taxon>
        <taxon>Eubrachyura</taxon>
        <taxon>Portunoidea</taxon>
        <taxon>Portunidae</taxon>
        <taxon>Portuninae</taxon>
        <taxon>Portunus</taxon>
    </lineage>
</organism>
<keyword evidence="3" id="KW-1185">Reference proteome</keyword>
<proteinExistence type="predicted"/>
<evidence type="ECO:0000313" key="3">
    <source>
        <dbReference type="Proteomes" id="UP000324222"/>
    </source>
</evidence>
<evidence type="ECO:0000256" key="1">
    <source>
        <dbReference type="SAM" id="MobiDB-lite"/>
    </source>
</evidence>
<dbReference type="AlphaFoldDB" id="A0A5B7EPR8"/>
<protein>
    <submittedName>
        <fullName evidence="2">Uncharacterized protein</fullName>
    </submittedName>
</protein>
<feature type="region of interest" description="Disordered" evidence="1">
    <location>
        <begin position="1"/>
        <end position="46"/>
    </location>
</feature>
<comment type="caution">
    <text evidence="2">The sequence shown here is derived from an EMBL/GenBank/DDBJ whole genome shotgun (WGS) entry which is preliminary data.</text>
</comment>
<accession>A0A5B7EPR8</accession>
<feature type="compositionally biased region" description="Low complexity" evidence="1">
    <location>
        <begin position="32"/>
        <end position="41"/>
    </location>
</feature>
<evidence type="ECO:0000313" key="2">
    <source>
        <dbReference type="EMBL" id="MPC35139.1"/>
    </source>
</evidence>
<dbReference type="EMBL" id="VSRR010003208">
    <property type="protein sequence ID" value="MPC35139.1"/>
    <property type="molecule type" value="Genomic_DNA"/>
</dbReference>
<sequence>MSWGDQVLPPFPPQCPPPPFDPRPSLPHHYSHSPAPSPLHAHTVHDPLTARHILPHLTSSSSFLLTPHYQPT</sequence>
<name>A0A5B7EPR8_PORTR</name>